<proteinExistence type="predicted"/>
<dbReference type="STRING" id="1120980.GCA_000745955_00181"/>
<evidence type="ECO:0000313" key="3">
    <source>
        <dbReference type="Proteomes" id="UP000254209"/>
    </source>
</evidence>
<name>A0A376BVU2_9NEIS</name>
<reference evidence="2 3" key="1">
    <citation type="submission" date="2018-06" db="EMBL/GenBank/DDBJ databases">
        <authorList>
            <consortium name="Pathogen Informatics"/>
            <person name="Doyle S."/>
        </authorList>
    </citation>
    <scope>NUCLEOTIDE SEQUENCE [LARGE SCALE GENOMIC DNA]</scope>
    <source>
        <strain evidence="2 3">NCTC10283</strain>
    </source>
</reference>
<organism evidence="2 3">
    <name type="scientific">Alysiella crassa</name>
    <dbReference type="NCBI Taxonomy" id="153491"/>
    <lineage>
        <taxon>Bacteria</taxon>
        <taxon>Pseudomonadati</taxon>
        <taxon>Pseudomonadota</taxon>
        <taxon>Betaproteobacteria</taxon>
        <taxon>Neisseriales</taxon>
        <taxon>Neisseriaceae</taxon>
        <taxon>Alysiella</taxon>
    </lineage>
</organism>
<accession>A0A376BVU2</accession>
<keyword evidence="3" id="KW-1185">Reference proteome</keyword>
<feature type="chain" id="PRO_5016829893" evidence="1">
    <location>
        <begin position="18"/>
        <end position="193"/>
    </location>
</feature>
<evidence type="ECO:0000313" key="2">
    <source>
        <dbReference type="EMBL" id="SSY80928.1"/>
    </source>
</evidence>
<feature type="signal peptide" evidence="1">
    <location>
        <begin position="1"/>
        <end position="17"/>
    </location>
</feature>
<keyword evidence="1" id="KW-0732">Signal</keyword>
<dbReference type="PROSITE" id="PS51257">
    <property type="entry name" value="PROKAR_LIPOPROTEIN"/>
    <property type="match status" value="1"/>
</dbReference>
<dbReference type="AlphaFoldDB" id="A0A376BVU2"/>
<dbReference type="RefSeq" id="WP_034290639.1">
    <property type="nucleotide sequence ID" value="NZ_UFSO01000003.1"/>
</dbReference>
<protein>
    <submittedName>
        <fullName evidence="2">Uncharacterized protein</fullName>
    </submittedName>
</protein>
<evidence type="ECO:0000256" key="1">
    <source>
        <dbReference type="SAM" id="SignalP"/>
    </source>
</evidence>
<dbReference type="Proteomes" id="UP000254209">
    <property type="component" value="Unassembled WGS sequence"/>
</dbReference>
<dbReference type="EMBL" id="UFSO01000003">
    <property type="protein sequence ID" value="SSY80928.1"/>
    <property type="molecule type" value="Genomic_DNA"/>
</dbReference>
<sequence length="193" mass="20238">MNPKFLALILSSAVALTACNGGTADKKTAAPSSEPAAASAAAHEQDKVKLLSSDGKISIETSGQFADKLGDEAALPEGVAKEKITLLQKDNVTGTTLTVIDTGTSVNPAEYFQKVKAALEADKSLNNLVLGDIAANSMTYGFSQADEQGNILLNERCKIMLHGKDKLYTICASNTEGNQDELAAALKYITTVE</sequence>
<gene>
    <name evidence="2" type="ORF">NCTC10283_02492</name>
</gene>